<feature type="region of interest" description="Disordered" evidence="1">
    <location>
        <begin position="95"/>
        <end position="123"/>
    </location>
</feature>
<name>A0A378UAJ3_MYCFO</name>
<proteinExistence type="predicted"/>
<dbReference type="EMBL" id="UGQY01000001">
    <property type="protein sequence ID" value="STZ73501.1"/>
    <property type="molecule type" value="Genomic_DNA"/>
</dbReference>
<dbReference type="AlphaFoldDB" id="A0A378UAJ3"/>
<feature type="compositionally biased region" description="Low complexity" evidence="1">
    <location>
        <begin position="44"/>
        <end position="58"/>
    </location>
</feature>
<protein>
    <submittedName>
        <fullName evidence="2">Uncharacterized protein</fullName>
    </submittedName>
</protein>
<feature type="compositionally biased region" description="Low complexity" evidence="1">
    <location>
        <begin position="102"/>
        <end position="113"/>
    </location>
</feature>
<gene>
    <name evidence="2" type="ORF">NCTC1542_01044</name>
</gene>
<dbReference type="SUPFAM" id="SSF81995">
    <property type="entry name" value="beta-sandwich domain of Sec23/24"/>
    <property type="match status" value="1"/>
</dbReference>
<feature type="compositionally biased region" description="Low complexity" evidence="1">
    <location>
        <begin position="11"/>
        <end position="33"/>
    </location>
</feature>
<reference evidence="2 3" key="1">
    <citation type="submission" date="2018-06" db="EMBL/GenBank/DDBJ databases">
        <authorList>
            <consortium name="Pathogen Informatics"/>
            <person name="Doyle S."/>
        </authorList>
    </citation>
    <scope>NUCLEOTIDE SEQUENCE [LARGE SCALE GENOMIC DNA]</scope>
    <source>
        <strain evidence="2 3">NCTC1542</strain>
    </source>
</reference>
<dbReference type="Proteomes" id="UP000255389">
    <property type="component" value="Unassembled WGS sequence"/>
</dbReference>
<evidence type="ECO:0000256" key="1">
    <source>
        <dbReference type="SAM" id="MobiDB-lite"/>
    </source>
</evidence>
<sequence>MTLPPPPSGSVPPAGGSQQPHGGQQPPQQHGGQPPFGGPGGYSGANPNQPPAWQQAPLQPVPPRKRGNGWKWALGGVALVAVVGVTATVTLSVANKGGGDGSSSATGAPPTTSVSGAAHSDIASANDTGPVAVITEDPSCATTDPVLVAVQNRSNNGWEKRDPELPATAWSPEIRGQYEAVGQALRETADQIVASAKLTPHRVMRELYEQFIAYARAYADSIPSYTPIDNHLAVAAISAADAISRICSAIGFDSAAARGPLAPALPEPSEVAPVRDPADAQRLLSEPNSICPEWDSAMKQFATNSEPWRAMSPDIPVTEWSPEQRRVTDEVVAVMKLFNTQLSALGRRSENPALRDLADLAVQYREAYLQALPTYTPADKYLASASIRTASVVASACRALG</sequence>
<feature type="compositionally biased region" description="Pro residues" evidence="1">
    <location>
        <begin position="1"/>
        <end position="10"/>
    </location>
</feature>
<accession>A0A378UAJ3</accession>
<organism evidence="2 3">
    <name type="scientific">Mycolicibacterium fortuitum</name>
    <name type="common">Mycobacterium fortuitum</name>
    <dbReference type="NCBI Taxonomy" id="1766"/>
    <lineage>
        <taxon>Bacteria</taxon>
        <taxon>Bacillati</taxon>
        <taxon>Actinomycetota</taxon>
        <taxon>Actinomycetes</taxon>
        <taxon>Mycobacteriales</taxon>
        <taxon>Mycobacteriaceae</taxon>
        <taxon>Mycolicibacterium</taxon>
    </lineage>
</organism>
<evidence type="ECO:0000313" key="2">
    <source>
        <dbReference type="EMBL" id="STZ73501.1"/>
    </source>
</evidence>
<evidence type="ECO:0000313" key="3">
    <source>
        <dbReference type="Proteomes" id="UP000255389"/>
    </source>
</evidence>
<feature type="compositionally biased region" description="Gly residues" evidence="1">
    <location>
        <begin position="34"/>
        <end position="43"/>
    </location>
</feature>
<feature type="region of interest" description="Disordered" evidence="1">
    <location>
        <begin position="1"/>
        <end position="67"/>
    </location>
</feature>